<evidence type="ECO:0000256" key="1">
    <source>
        <dbReference type="ARBA" id="ARBA00004651"/>
    </source>
</evidence>
<proteinExistence type="inferred from homology"/>
<reference evidence="10" key="2">
    <citation type="journal article" date="2021" name="PeerJ">
        <title>Extensive microbial diversity within the chicken gut microbiome revealed by metagenomics and culture.</title>
        <authorList>
            <person name="Gilroy R."/>
            <person name="Ravi A."/>
            <person name="Getino M."/>
            <person name="Pursley I."/>
            <person name="Horton D.L."/>
            <person name="Alikhan N.F."/>
            <person name="Baker D."/>
            <person name="Gharbi K."/>
            <person name="Hall N."/>
            <person name="Watson M."/>
            <person name="Adriaenssens E.M."/>
            <person name="Foster-Nyarko E."/>
            <person name="Jarju S."/>
            <person name="Secka A."/>
            <person name="Antonio M."/>
            <person name="Oren A."/>
            <person name="Chaudhuri R.R."/>
            <person name="La Ragione R."/>
            <person name="Hildebrand F."/>
            <person name="Pallen M.J."/>
        </authorList>
    </citation>
    <scope>NUCLEOTIDE SEQUENCE</scope>
    <source>
        <strain evidence="10">CHK199-13235</strain>
    </source>
</reference>
<feature type="transmembrane region" description="Helical" evidence="9">
    <location>
        <begin position="7"/>
        <end position="25"/>
    </location>
</feature>
<name>A0A9D1JYV2_9FIRM</name>
<evidence type="ECO:0000256" key="3">
    <source>
        <dbReference type="ARBA" id="ARBA00022448"/>
    </source>
</evidence>
<feature type="region of interest" description="Disordered" evidence="8">
    <location>
        <begin position="142"/>
        <end position="173"/>
    </location>
</feature>
<evidence type="ECO:0000256" key="6">
    <source>
        <dbReference type="ARBA" id="ARBA00022989"/>
    </source>
</evidence>
<comment type="similarity">
    <text evidence="2">Belongs to the autoinducer-2 exporter (AI-2E) (TC 2.A.86) family.</text>
</comment>
<keyword evidence="3" id="KW-0813">Transport</keyword>
<evidence type="ECO:0000313" key="10">
    <source>
        <dbReference type="EMBL" id="HIS75939.1"/>
    </source>
</evidence>
<dbReference type="PANTHER" id="PTHR21716">
    <property type="entry name" value="TRANSMEMBRANE PROTEIN"/>
    <property type="match status" value="1"/>
</dbReference>
<feature type="compositionally biased region" description="Basic residues" evidence="8">
    <location>
        <begin position="157"/>
        <end position="173"/>
    </location>
</feature>
<keyword evidence="6 9" id="KW-1133">Transmembrane helix</keyword>
<keyword evidence="4" id="KW-1003">Cell membrane</keyword>
<evidence type="ECO:0000256" key="5">
    <source>
        <dbReference type="ARBA" id="ARBA00022692"/>
    </source>
</evidence>
<evidence type="ECO:0000256" key="2">
    <source>
        <dbReference type="ARBA" id="ARBA00009773"/>
    </source>
</evidence>
<evidence type="ECO:0000256" key="7">
    <source>
        <dbReference type="ARBA" id="ARBA00023136"/>
    </source>
</evidence>
<keyword evidence="7 9" id="KW-0472">Membrane</keyword>
<keyword evidence="5 9" id="KW-0812">Transmembrane</keyword>
<evidence type="ECO:0000256" key="8">
    <source>
        <dbReference type="SAM" id="MobiDB-lite"/>
    </source>
</evidence>
<feature type="transmembrane region" description="Helical" evidence="9">
    <location>
        <begin position="94"/>
        <end position="127"/>
    </location>
</feature>
<sequence>MGKILDSFIIFLICLFFMSLFRWPYAMLISVIVGVTNVIPYFGPFFGAIPSILILLIVDPVTAFWFALFILLLQQLDGNVIGPKILGDSTGLSAFWVIFAITVFGSLLGVVGMFIGVPLFAVIYSLISEFVTSRLEQKGLPTGTGEYAPPGHPILEKKKKKLPSLHWNTHKKE</sequence>
<dbReference type="EMBL" id="DVJP01000029">
    <property type="protein sequence ID" value="HIS75939.1"/>
    <property type="molecule type" value="Genomic_DNA"/>
</dbReference>
<evidence type="ECO:0000256" key="9">
    <source>
        <dbReference type="SAM" id="Phobius"/>
    </source>
</evidence>
<dbReference type="PANTHER" id="PTHR21716:SF53">
    <property type="entry name" value="PERMEASE PERM-RELATED"/>
    <property type="match status" value="1"/>
</dbReference>
<comment type="caution">
    <text evidence="10">The sequence shown here is derived from an EMBL/GenBank/DDBJ whole genome shotgun (WGS) entry which is preliminary data.</text>
</comment>
<gene>
    <name evidence="10" type="ORF">IAB51_03915</name>
</gene>
<dbReference type="Proteomes" id="UP000824002">
    <property type="component" value="Unassembled WGS sequence"/>
</dbReference>
<feature type="transmembrane region" description="Helical" evidence="9">
    <location>
        <begin position="45"/>
        <end position="73"/>
    </location>
</feature>
<dbReference type="Pfam" id="PF01594">
    <property type="entry name" value="AI-2E_transport"/>
    <property type="match status" value="1"/>
</dbReference>
<dbReference type="GO" id="GO:0005886">
    <property type="term" value="C:plasma membrane"/>
    <property type="evidence" value="ECO:0007669"/>
    <property type="project" value="UniProtKB-SubCell"/>
</dbReference>
<dbReference type="InterPro" id="IPR002549">
    <property type="entry name" value="AI-2E-like"/>
</dbReference>
<evidence type="ECO:0000256" key="4">
    <source>
        <dbReference type="ARBA" id="ARBA00022475"/>
    </source>
</evidence>
<reference evidence="10" key="1">
    <citation type="submission" date="2020-10" db="EMBL/GenBank/DDBJ databases">
        <authorList>
            <person name="Gilroy R."/>
        </authorList>
    </citation>
    <scope>NUCLEOTIDE SEQUENCE</scope>
    <source>
        <strain evidence="10">CHK199-13235</strain>
    </source>
</reference>
<organism evidence="10 11">
    <name type="scientific">Candidatus Merdivicinus excrementipullorum</name>
    <dbReference type="NCBI Taxonomy" id="2840867"/>
    <lineage>
        <taxon>Bacteria</taxon>
        <taxon>Bacillati</taxon>
        <taxon>Bacillota</taxon>
        <taxon>Clostridia</taxon>
        <taxon>Eubacteriales</taxon>
        <taxon>Oscillospiraceae</taxon>
        <taxon>Oscillospiraceae incertae sedis</taxon>
        <taxon>Candidatus Merdivicinus</taxon>
    </lineage>
</organism>
<accession>A0A9D1JYV2</accession>
<dbReference type="GO" id="GO:0055085">
    <property type="term" value="P:transmembrane transport"/>
    <property type="evidence" value="ECO:0007669"/>
    <property type="project" value="TreeGrafter"/>
</dbReference>
<evidence type="ECO:0000313" key="11">
    <source>
        <dbReference type="Proteomes" id="UP000824002"/>
    </source>
</evidence>
<protein>
    <submittedName>
        <fullName evidence="10">AI-2E family transporter</fullName>
    </submittedName>
</protein>
<dbReference type="AlphaFoldDB" id="A0A9D1JYV2"/>
<comment type="subcellular location">
    <subcellularLocation>
        <location evidence="1">Cell membrane</location>
        <topology evidence="1">Multi-pass membrane protein</topology>
    </subcellularLocation>
</comment>